<feature type="domain" description="Beta-lactamase-related" evidence="3">
    <location>
        <begin position="78"/>
        <end position="382"/>
    </location>
</feature>
<dbReference type="Pfam" id="PF00144">
    <property type="entry name" value="Beta-lactamase"/>
    <property type="match status" value="1"/>
</dbReference>
<accession>A0AA42BRQ4</accession>
<evidence type="ECO:0000256" key="1">
    <source>
        <dbReference type="ARBA" id="ARBA00004370"/>
    </source>
</evidence>
<evidence type="ECO:0000259" key="3">
    <source>
        <dbReference type="Pfam" id="PF00144"/>
    </source>
</evidence>
<protein>
    <submittedName>
        <fullName evidence="4">Beta-lactamase family protein</fullName>
    </submittedName>
</protein>
<keyword evidence="5" id="KW-1185">Reference proteome</keyword>
<dbReference type="Gene3D" id="3.40.710.10">
    <property type="entry name" value="DD-peptidase/beta-lactamase superfamily"/>
    <property type="match status" value="1"/>
</dbReference>
<dbReference type="PANTHER" id="PTHR46825">
    <property type="entry name" value="D-ALANYL-D-ALANINE-CARBOXYPEPTIDASE/ENDOPEPTIDASE AMPH"/>
    <property type="match status" value="1"/>
</dbReference>
<evidence type="ECO:0000256" key="2">
    <source>
        <dbReference type="ARBA" id="ARBA00023136"/>
    </source>
</evidence>
<gene>
    <name evidence="4" type="ORF">NK662_03505</name>
</gene>
<reference evidence="4" key="1">
    <citation type="submission" date="2022-07" db="EMBL/GenBank/DDBJ databases">
        <authorList>
            <person name="Li W.-J."/>
            <person name="Deng Q.-Q."/>
        </authorList>
    </citation>
    <scope>NUCLEOTIDE SEQUENCE</scope>
    <source>
        <strain evidence="4">SYSU M60031</strain>
    </source>
</reference>
<comment type="caution">
    <text evidence="4">The sequence shown here is derived from an EMBL/GenBank/DDBJ whole genome shotgun (WGS) entry which is preliminary data.</text>
</comment>
<dbReference type="EMBL" id="JANCLT010000002">
    <property type="protein sequence ID" value="MCP8967603.1"/>
    <property type="molecule type" value="Genomic_DNA"/>
</dbReference>
<dbReference type="SUPFAM" id="SSF56601">
    <property type="entry name" value="beta-lactamase/transpeptidase-like"/>
    <property type="match status" value="1"/>
</dbReference>
<name>A0AA42BRQ4_9BACI</name>
<dbReference type="InterPro" id="IPR012338">
    <property type="entry name" value="Beta-lactam/transpept-like"/>
</dbReference>
<dbReference type="AlphaFoldDB" id="A0AA42BRQ4"/>
<dbReference type="RefSeq" id="WP_254757471.1">
    <property type="nucleotide sequence ID" value="NZ_JANCLT010000002.1"/>
</dbReference>
<evidence type="ECO:0000313" key="4">
    <source>
        <dbReference type="EMBL" id="MCP8967603.1"/>
    </source>
</evidence>
<organism evidence="4 5">
    <name type="scientific">Ectobacillus ponti</name>
    <dbReference type="NCBI Taxonomy" id="2961894"/>
    <lineage>
        <taxon>Bacteria</taxon>
        <taxon>Bacillati</taxon>
        <taxon>Bacillota</taxon>
        <taxon>Bacilli</taxon>
        <taxon>Bacillales</taxon>
        <taxon>Bacillaceae</taxon>
        <taxon>Ectobacillus</taxon>
    </lineage>
</organism>
<evidence type="ECO:0000313" key="5">
    <source>
        <dbReference type="Proteomes" id="UP001156102"/>
    </source>
</evidence>
<dbReference type="InterPro" id="IPR050491">
    <property type="entry name" value="AmpC-like"/>
</dbReference>
<keyword evidence="2" id="KW-0472">Membrane</keyword>
<proteinExistence type="predicted"/>
<dbReference type="Proteomes" id="UP001156102">
    <property type="component" value="Unassembled WGS sequence"/>
</dbReference>
<dbReference type="InterPro" id="IPR001466">
    <property type="entry name" value="Beta-lactam-related"/>
</dbReference>
<sequence length="399" mass="43370">MKQRTGWAARKYQFLRAGLAGTLLAAGFSVYTPDAAGFESSSFMNRSLLALFQGEQNVYAAPSVSDGVQPVQGNNALAEKIDQLLKANDFNGSALIINKGQTLLDQGYGYANFANRTMNTARTQFYVASLTKTVVATAVLQLQEQGKLKVTDNVHQYVSSFDESRNITISDLLSHTAGIAATGGELDYSSPRSLAMSIGELAPAAEAGTAWAYSDRNYMVLGYIIEQLSGEQLSGYLKKHIFQPAGMGETGTGRIFGYDQFLAKGYTMEDGKNELTSALDFSTLYGCGDMYSTTHNIYLLDKALLSGKLLSEGSVQQMFTPVSEREAAVDSTYGYSFYVDAMYHVQGILSGWDSFNSFTSDGETYVILLSNRRNADAKGDDELNETIKNMLAAAEQLSQ</sequence>
<dbReference type="GO" id="GO:0016020">
    <property type="term" value="C:membrane"/>
    <property type="evidence" value="ECO:0007669"/>
    <property type="project" value="UniProtKB-SubCell"/>
</dbReference>
<dbReference type="PANTHER" id="PTHR46825:SF11">
    <property type="entry name" value="PENICILLIN-BINDING PROTEIN 4"/>
    <property type="match status" value="1"/>
</dbReference>
<comment type="subcellular location">
    <subcellularLocation>
        <location evidence="1">Membrane</location>
    </subcellularLocation>
</comment>